<keyword evidence="2" id="KW-0378">Hydrolase</keyword>
<sequence>MIFESNMPSQDVGQLLLVGVPGTELDAETARFYKDLQPGGYILFGRNIQTPTQLRKLIDDLRDLSDVEPVVTIDQEGGRVSRLKLIGNEPPNAQQLRDRNDLGLIRKHGDITGRLLRLFGFNLDLCPVLDISFDDEADNSLRGRCYGRTVAEVIEKAGAFNEALRAAGILSCGKHFPGYSSAGLDPHHELPSLDRSRELMEEYELAVFRAFADKVDSMMIGHITISGLEAGGPPASLSSAMINGLLREDMGFNGLVMTDDLDMGAILNHYGFDETMRRGIVAGNDMLMICHRVELAAQAKKVLAELPASETEAALGRMAAFKARLAPPTPFTEAAFRSVDSEIWDLRVATLGEEQAGQRSAEDGKRSPVELY</sequence>
<keyword evidence="3" id="KW-0326">Glycosidase</keyword>
<dbReference type="STRING" id="690879.TSACC_23345"/>
<dbReference type="Proteomes" id="UP000076023">
    <property type="component" value="Unassembled WGS sequence"/>
</dbReference>
<dbReference type="InParanoid" id="A0A146GC06"/>
<dbReference type="PANTHER" id="PTHR30480">
    <property type="entry name" value="BETA-HEXOSAMINIDASE-RELATED"/>
    <property type="match status" value="1"/>
</dbReference>
<evidence type="ECO:0000256" key="2">
    <source>
        <dbReference type="ARBA" id="ARBA00022801"/>
    </source>
</evidence>
<dbReference type="GO" id="GO:0009254">
    <property type="term" value="P:peptidoglycan turnover"/>
    <property type="evidence" value="ECO:0007669"/>
    <property type="project" value="TreeGrafter"/>
</dbReference>
<dbReference type="Gene3D" id="3.20.20.300">
    <property type="entry name" value="Glycoside hydrolase, family 3, N-terminal domain"/>
    <property type="match status" value="1"/>
</dbReference>
<dbReference type="InterPro" id="IPR001764">
    <property type="entry name" value="Glyco_hydro_3_N"/>
</dbReference>
<dbReference type="EMBL" id="BDCO01000002">
    <property type="protein sequence ID" value="GAT34911.1"/>
    <property type="molecule type" value="Genomic_DNA"/>
</dbReference>
<dbReference type="InterPro" id="IPR036962">
    <property type="entry name" value="Glyco_hydro_3_N_sf"/>
</dbReference>
<evidence type="ECO:0000259" key="4">
    <source>
        <dbReference type="Pfam" id="PF00933"/>
    </source>
</evidence>
<evidence type="ECO:0000313" key="5">
    <source>
        <dbReference type="EMBL" id="GAT34911.1"/>
    </source>
</evidence>
<comment type="similarity">
    <text evidence="1">Belongs to the glycosyl hydrolase 3 family.</text>
</comment>
<name>A0A146GC06_TERSA</name>
<gene>
    <name evidence="5" type="ORF">TSACC_23345</name>
</gene>
<dbReference type="InterPro" id="IPR019800">
    <property type="entry name" value="Glyco_hydro_3_AS"/>
</dbReference>
<protein>
    <submittedName>
        <fullName evidence="5">Beta-N-acetylhexosaminidase</fullName>
    </submittedName>
</protein>
<dbReference type="SUPFAM" id="SSF51445">
    <property type="entry name" value="(Trans)glycosidases"/>
    <property type="match status" value="1"/>
</dbReference>
<accession>A0A146GC06</accession>
<dbReference type="GO" id="GO:0005975">
    <property type="term" value="P:carbohydrate metabolic process"/>
    <property type="evidence" value="ECO:0007669"/>
    <property type="project" value="InterPro"/>
</dbReference>
<reference evidence="6" key="1">
    <citation type="journal article" date="2017" name="Genome Announc.">
        <title>Draft Genome Sequence of Terrimicrobium sacchariphilum NM-5T, a Facultative Anaerobic Soil Bacterium of the Class Spartobacteria.</title>
        <authorList>
            <person name="Qiu Y.L."/>
            <person name="Tourlousse D.M."/>
            <person name="Matsuura N."/>
            <person name="Ohashi A."/>
            <person name="Sekiguchi Y."/>
        </authorList>
    </citation>
    <scope>NUCLEOTIDE SEQUENCE [LARGE SCALE GENOMIC DNA]</scope>
    <source>
        <strain evidence="6">NM-5</strain>
    </source>
</reference>
<comment type="caution">
    <text evidence="5">The sequence shown here is derived from an EMBL/GenBank/DDBJ whole genome shotgun (WGS) entry which is preliminary data.</text>
</comment>
<organism evidence="5 6">
    <name type="scientific">Terrimicrobium sacchariphilum</name>
    <dbReference type="NCBI Taxonomy" id="690879"/>
    <lineage>
        <taxon>Bacteria</taxon>
        <taxon>Pseudomonadati</taxon>
        <taxon>Verrucomicrobiota</taxon>
        <taxon>Terrimicrobiia</taxon>
        <taxon>Terrimicrobiales</taxon>
        <taxon>Terrimicrobiaceae</taxon>
        <taxon>Terrimicrobium</taxon>
    </lineage>
</organism>
<dbReference type="GO" id="GO:0004553">
    <property type="term" value="F:hydrolase activity, hydrolyzing O-glycosyl compounds"/>
    <property type="evidence" value="ECO:0007669"/>
    <property type="project" value="InterPro"/>
</dbReference>
<dbReference type="PROSITE" id="PS00775">
    <property type="entry name" value="GLYCOSYL_HYDROL_F3"/>
    <property type="match status" value="1"/>
</dbReference>
<feature type="domain" description="Glycoside hydrolase family 3 N-terminal" evidence="4">
    <location>
        <begin position="11"/>
        <end position="307"/>
    </location>
</feature>
<evidence type="ECO:0000256" key="3">
    <source>
        <dbReference type="ARBA" id="ARBA00023295"/>
    </source>
</evidence>
<evidence type="ECO:0000256" key="1">
    <source>
        <dbReference type="ARBA" id="ARBA00005336"/>
    </source>
</evidence>
<proteinExistence type="inferred from homology"/>
<evidence type="ECO:0000313" key="6">
    <source>
        <dbReference type="Proteomes" id="UP000076023"/>
    </source>
</evidence>
<dbReference type="AlphaFoldDB" id="A0A146GC06"/>
<dbReference type="PANTHER" id="PTHR30480:SF16">
    <property type="entry name" value="GLYCOSIDE HYDROLASE FAMILY 3 DOMAIN PROTEIN"/>
    <property type="match status" value="1"/>
</dbReference>
<dbReference type="InterPro" id="IPR017853">
    <property type="entry name" value="GH"/>
</dbReference>
<keyword evidence="6" id="KW-1185">Reference proteome</keyword>
<dbReference type="Pfam" id="PF00933">
    <property type="entry name" value="Glyco_hydro_3"/>
    <property type="match status" value="1"/>
</dbReference>
<dbReference type="InterPro" id="IPR050226">
    <property type="entry name" value="NagZ_Beta-hexosaminidase"/>
</dbReference>
<dbReference type="FunCoup" id="A0A146GC06">
    <property type="interactions" value="304"/>
</dbReference>